<sequence length="117" mass="13035">MKKFLVLALATVMLAACEYETTIKEVTKVPTSLAEQVDANEEVQLMLLDHRNYVVVTTANHVSGKVQVENNQMVVDITEGGNKEVEQQHIFRIESSKSYDTIIVKVNGEEVLQADNA</sequence>
<dbReference type="PROSITE" id="PS51257">
    <property type="entry name" value="PROKAR_LIPOPROTEIN"/>
    <property type="match status" value="1"/>
</dbReference>
<reference evidence="2" key="2">
    <citation type="submission" date="2021-09" db="EMBL/GenBank/DDBJ databases">
        <authorList>
            <person name="Gilroy R."/>
        </authorList>
    </citation>
    <scope>NUCLEOTIDE SEQUENCE</scope>
    <source>
        <strain evidence="2">CHK160-4876</strain>
    </source>
</reference>
<feature type="signal peptide" evidence="1">
    <location>
        <begin position="1"/>
        <end position="18"/>
    </location>
</feature>
<reference evidence="2" key="1">
    <citation type="journal article" date="2021" name="PeerJ">
        <title>Extensive microbial diversity within the chicken gut microbiome revealed by metagenomics and culture.</title>
        <authorList>
            <person name="Gilroy R."/>
            <person name="Ravi A."/>
            <person name="Getino M."/>
            <person name="Pursley I."/>
            <person name="Horton D.L."/>
            <person name="Alikhan N.F."/>
            <person name="Baker D."/>
            <person name="Gharbi K."/>
            <person name="Hall N."/>
            <person name="Watson M."/>
            <person name="Adriaenssens E.M."/>
            <person name="Foster-Nyarko E."/>
            <person name="Jarju S."/>
            <person name="Secka A."/>
            <person name="Antonio M."/>
            <person name="Oren A."/>
            <person name="Chaudhuri R.R."/>
            <person name="La Ragione R."/>
            <person name="Hildebrand F."/>
            <person name="Pallen M.J."/>
        </authorList>
    </citation>
    <scope>NUCLEOTIDE SEQUENCE</scope>
    <source>
        <strain evidence="2">CHK160-4876</strain>
    </source>
</reference>
<evidence type="ECO:0000256" key="1">
    <source>
        <dbReference type="SAM" id="SignalP"/>
    </source>
</evidence>
<accession>A0A921T5X7</accession>
<feature type="chain" id="PRO_5038919565" evidence="1">
    <location>
        <begin position="19"/>
        <end position="117"/>
    </location>
</feature>
<keyword evidence="1" id="KW-0732">Signal</keyword>
<name>A0A921T5X7_9BACL</name>
<dbReference type="AlphaFoldDB" id="A0A921T5X7"/>
<gene>
    <name evidence="2" type="ORF">K8V30_07890</name>
</gene>
<organism evidence="2 3">
    <name type="scientific">Metalysinibacillus jejuensis</name>
    <dbReference type="NCBI Taxonomy" id="914327"/>
    <lineage>
        <taxon>Bacteria</taxon>
        <taxon>Bacillati</taxon>
        <taxon>Bacillota</taxon>
        <taxon>Bacilli</taxon>
        <taxon>Bacillales</taxon>
        <taxon>Caryophanaceae</taxon>
        <taxon>Metalysinibacillus</taxon>
    </lineage>
</organism>
<evidence type="ECO:0000313" key="2">
    <source>
        <dbReference type="EMBL" id="HJH11584.1"/>
    </source>
</evidence>
<comment type="caution">
    <text evidence="2">The sequence shown here is derived from an EMBL/GenBank/DDBJ whole genome shotgun (WGS) entry which is preliminary data.</text>
</comment>
<dbReference type="Proteomes" id="UP000700212">
    <property type="component" value="Unassembled WGS sequence"/>
</dbReference>
<protein>
    <submittedName>
        <fullName evidence="2">Membrane lipoprotein lipid attachment site-containing protein</fullName>
    </submittedName>
</protein>
<keyword evidence="2" id="KW-0449">Lipoprotein</keyword>
<evidence type="ECO:0000313" key="3">
    <source>
        <dbReference type="Proteomes" id="UP000700212"/>
    </source>
</evidence>
<proteinExistence type="predicted"/>
<dbReference type="EMBL" id="DYTV01000102">
    <property type="protein sequence ID" value="HJH11584.1"/>
    <property type="molecule type" value="Genomic_DNA"/>
</dbReference>